<dbReference type="Gene3D" id="3.40.50.2000">
    <property type="entry name" value="Glycogen Phosphorylase B"/>
    <property type="match status" value="2"/>
</dbReference>
<evidence type="ECO:0000256" key="1">
    <source>
        <dbReference type="ARBA" id="ARBA00001478"/>
    </source>
</evidence>
<comment type="pathway">
    <text evidence="3 8">Glycan biosynthesis; glycogen biosynthesis.</text>
</comment>
<keyword evidence="12" id="KW-1185">Reference proteome</keyword>
<dbReference type="Pfam" id="PF08323">
    <property type="entry name" value="Glyco_transf_5"/>
    <property type="match status" value="1"/>
</dbReference>
<dbReference type="InterPro" id="IPR013534">
    <property type="entry name" value="Starch_synth_cat_dom"/>
</dbReference>
<dbReference type="EC" id="2.4.1.21" evidence="8"/>
<gene>
    <name evidence="8 11" type="primary">glgA</name>
    <name evidence="11" type="ORF">AOPFMNJM_2431</name>
</gene>
<name>A0ABQ4SVH6_9HYPH</name>
<dbReference type="EMBL" id="BPQR01000041">
    <property type="protein sequence ID" value="GJE07107.1"/>
    <property type="molecule type" value="Genomic_DNA"/>
</dbReference>
<comment type="function">
    <text evidence="2 8">Synthesizes alpha-1,4-glucan chains using ADP-glucose.</text>
</comment>
<dbReference type="NCBIfam" id="NF001901">
    <property type="entry name" value="PRK00654.1-5"/>
    <property type="match status" value="1"/>
</dbReference>
<feature type="binding site" evidence="8">
    <location>
        <position position="64"/>
    </location>
    <ligand>
        <name>ADP-alpha-D-glucose</name>
        <dbReference type="ChEBI" id="CHEBI:57498"/>
    </ligand>
</feature>
<dbReference type="InterPro" id="IPR011835">
    <property type="entry name" value="GS/SS"/>
</dbReference>
<dbReference type="SUPFAM" id="SSF53756">
    <property type="entry name" value="UDP-Glycosyltransferase/glycogen phosphorylase"/>
    <property type="match status" value="1"/>
</dbReference>
<evidence type="ECO:0000256" key="6">
    <source>
        <dbReference type="ARBA" id="ARBA00022679"/>
    </source>
</evidence>
<evidence type="ECO:0000256" key="3">
    <source>
        <dbReference type="ARBA" id="ARBA00004964"/>
    </source>
</evidence>
<dbReference type="PANTHER" id="PTHR45825">
    <property type="entry name" value="GRANULE-BOUND STARCH SYNTHASE 1, CHLOROPLASTIC/AMYLOPLASTIC"/>
    <property type="match status" value="1"/>
</dbReference>
<evidence type="ECO:0000256" key="7">
    <source>
        <dbReference type="ARBA" id="ARBA00023056"/>
    </source>
</evidence>
<dbReference type="NCBIfam" id="TIGR02095">
    <property type="entry name" value="glgA"/>
    <property type="match status" value="1"/>
</dbReference>
<dbReference type="HAMAP" id="MF_00484">
    <property type="entry name" value="Glycogen_synth"/>
    <property type="match status" value="1"/>
</dbReference>
<dbReference type="InterPro" id="IPR001296">
    <property type="entry name" value="Glyco_trans_1"/>
</dbReference>
<comment type="catalytic activity">
    <reaction evidence="1 8">
        <text>[(1-&gt;4)-alpha-D-glucosyl](n) + ADP-alpha-D-glucose = [(1-&gt;4)-alpha-D-glucosyl](n+1) + ADP + H(+)</text>
        <dbReference type="Rhea" id="RHEA:18189"/>
        <dbReference type="Rhea" id="RHEA-COMP:9584"/>
        <dbReference type="Rhea" id="RHEA-COMP:9587"/>
        <dbReference type="ChEBI" id="CHEBI:15378"/>
        <dbReference type="ChEBI" id="CHEBI:15444"/>
        <dbReference type="ChEBI" id="CHEBI:57498"/>
        <dbReference type="ChEBI" id="CHEBI:456216"/>
        <dbReference type="EC" id="2.4.1.21"/>
    </reaction>
</comment>
<protein>
    <recommendedName>
        <fullName evidence="8">Glycogen synthase</fullName>
        <ecNumber evidence="8">2.4.1.21</ecNumber>
    </recommendedName>
    <alternativeName>
        <fullName evidence="8">Starch [bacterial glycogen] synthase</fullName>
    </alternativeName>
</protein>
<accession>A0ABQ4SVH6</accession>
<organism evidence="11 12">
    <name type="scientific">Methylobacterium jeotgali</name>
    <dbReference type="NCBI Taxonomy" id="381630"/>
    <lineage>
        <taxon>Bacteria</taxon>
        <taxon>Pseudomonadati</taxon>
        <taxon>Pseudomonadota</taxon>
        <taxon>Alphaproteobacteria</taxon>
        <taxon>Hyphomicrobiales</taxon>
        <taxon>Methylobacteriaceae</taxon>
        <taxon>Methylobacterium</taxon>
    </lineage>
</organism>
<evidence type="ECO:0000256" key="4">
    <source>
        <dbReference type="ARBA" id="ARBA00010281"/>
    </source>
</evidence>
<feature type="domain" description="Glycosyl transferase family 1" evidence="9">
    <location>
        <begin position="339"/>
        <end position="490"/>
    </location>
</feature>
<evidence type="ECO:0000313" key="12">
    <source>
        <dbReference type="Proteomes" id="UP001055102"/>
    </source>
</evidence>
<evidence type="ECO:0000313" key="11">
    <source>
        <dbReference type="EMBL" id="GJE07107.1"/>
    </source>
</evidence>
<evidence type="ECO:0000259" key="9">
    <source>
        <dbReference type="Pfam" id="PF00534"/>
    </source>
</evidence>
<keyword evidence="5 8" id="KW-0328">Glycosyltransferase</keyword>
<reference evidence="11" key="1">
    <citation type="journal article" date="2021" name="Front. Microbiol.">
        <title>Comprehensive Comparative Genomics and Phenotyping of Methylobacterium Species.</title>
        <authorList>
            <person name="Alessa O."/>
            <person name="Ogura Y."/>
            <person name="Fujitani Y."/>
            <person name="Takami H."/>
            <person name="Hayashi T."/>
            <person name="Sahin N."/>
            <person name="Tani A."/>
        </authorList>
    </citation>
    <scope>NUCLEOTIDE SEQUENCE</scope>
    <source>
        <strain evidence="11">LMG 23639</strain>
    </source>
</reference>
<sequence>MSAGLVTATLRPGSVVTRGKIVMAYEDRSGTATAGGPLSALPDIRASLQTRILYATPEMADFVKTGGLGEVAAALPRALRRDFDVRVLIPGYPSVTRAFPYIPVVGRLEGHAGLPACQLGLVETADGLRVYVLLCPELYERDGSPYGNARGDFADNDIRFGRLSLAAADLALGADPAWAADLLHLNDWQAALAPAYLAWRGARVPSVLTIHNLAYQGLFPRENLGRLGVPDYAFQMNGVEFYGQLSFLKSGLYYASHVTTVSDTYAREITTPDAGCGLDGLLRTRAAQGRLTGILNGIDESWDPRTDPHLATRFDADDWKGKRANAETVRRQFGIAVSRGPLFAIVSRLVHQKGIDLSLEMASTIVENGGQLVVIGQGESRFEDALRGLARQRPDAVGVRVGFDETDARRMFAGSDFLLMPSRFEPCGLAQMYAQRFGSLPIVRKTGGLADTVEDGVTGFTFSETSGGGFAGAVRRAFETFAQTKRLNAMRRNAMGRTFGWDLAASSYAGLYSRAMGNGAAQRWRAA</sequence>
<evidence type="ECO:0000259" key="10">
    <source>
        <dbReference type="Pfam" id="PF08323"/>
    </source>
</evidence>
<comment type="similarity">
    <text evidence="4 8">Belongs to the glycosyltransferase 1 family. Bacterial/plant glycogen synthase subfamily.</text>
</comment>
<reference evidence="11" key="2">
    <citation type="submission" date="2021-08" db="EMBL/GenBank/DDBJ databases">
        <authorList>
            <person name="Tani A."/>
            <person name="Ola A."/>
            <person name="Ogura Y."/>
            <person name="Katsura K."/>
            <person name="Hayashi T."/>
        </authorList>
    </citation>
    <scope>NUCLEOTIDE SEQUENCE</scope>
    <source>
        <strain evidence="11">LMG 23639</strain>
    </source>
</reference>
<comment type="caution">
    <text evidence="11">The sequence shown here is derived from an EMBL/GenBank/DDBJ whole genome shotgun (WGS) entry which is preliminary data.</text>
</comment>
<evidence type="ECO:0000256" key="2">
    <source>
        <dbReference type="ARBA" id="ARBA00002764"/>
    </source>
</evidence>
<feature type="domain" description="Starch synthase catalytic" evidence="10">
    <location>
        <begin position="51"/>
        <end position="283"/>
    </location>
</feature>
<dbReference type="Pfam" id="PF00534">
    <property type="entry name" value="Glycos_transf_1"/>
    <property type="match status" value="1"/>
</dbReference>
<evidence type="ECO:0000256" key="5">
    <source>
        <dbReference type="ARBA" id="ARBA00022676"/>
    </source>
</evidence>
<evidence type="ECO:0000256" key="8">
    <source>
        <dbReference type="HAMAP-Rule" id="MF_00484"/>
    </source>
</evidence>
<keyword evidence="6 8" id="KW-0808">Transferase</keyword>
<dbReference type="NCBIfam" id="NF001899">
    <property type="entry name" value="PRK00654.1-2"/>
    <property type="match status" value="1"/>
</dbReference>
<dbReference type="PANTHER" id="PTHR45825:SF8">
    <property type="entry name" value="GLYCOGEN SYNTHASE"/>
    <property type="match status" value="1"/>
</dbReference>
<dbReference type="CDD" id="cd03791">
    <property type="entry name" value="GT5_Glycogen_synthase_DULL1-like"/>
    <property type="match status" value="1"/>
</dbReference>
<proteinExistence type="inferred from homology"/>
<keyword evidence="7 8" id="KW-0320">Glycogen biosynthesis</keyword>
<dbReference type="Proteomes" id="UP001055102">
    <property type="component" value="Unassembled WGS sequence"/>
</dbReference>